<dbReference type="Gene3D" id="2.60.120.260">
    <property type="entry name" value="Galactose-binding domain-like"/>
    <property type="match status" value="3"/>
</dbReference>
<sequence length="688" mass="76295">MKHVICTLFIIFTFALNSNAEAIDRTDWTVTSSNNQGGIPNLLDGDVTSSWSTLDIQIPGQWIVIDFGKEETFNQIVLDQSNNHADDYPRGYEVYVSNDPDVWGDPVISGAGKQGPATKIDIFADRTAQYIKIIQTGSVGLYWSIDELYVNLVTEKYDSFGWTATASKSNETADLIIDGDTQTKWHTGSLQQAGDWVIVDMKASVTFNQIVLDNVATPSDYPRKYAVYVSDNGNDWDTPTVTGNGTPKETKINFFSDQTARFIKIELTQDAGDAYWAIHELYVKRADDFRLATATAYRNNENASKALDGDLTTRWDTGEVLDGDEWFAVDMKKPLTFTKIILETPGGDYPPQYEVYISNDGEAWGDAIASGAGAQDQTEIILPSLYTAQYIKIAQTGTAGRYWSINEFRVTFATDEPFVIAAGTSASAEDYIDGGYKDIIFVANDTDGTGELTNIPANGLKVYGVVKLKKTFSEKRWYALGFPFKVESFYEDNEADLSMYEGLAQTDGNFWVKKYNPVEDEFQYYTAGFLAAGEGYVIQFPEAFTDKEITFISEAHPVITNNPALSAVVAGYQLKANPSVANSLVSSITGADYFYLFNNDNTFVLNAAATLKPFESFIAAKGTDGVLPFIEIDKTELGINAIDTNDAIMDVKYYTLQGIEVQQPVKGEIYLVKRIYKSRKTEVIKAKL</sequence>
<keyword evidence="1" id="KW-0732">Signal</keyword>
<feature type="domain" description="F5/8 type C" evidence="2">
    <location>
        <begin position="308"/>
        <end position="413"/>
    </location>
</feature>
<dbReference type="InterPro" id="IPR000421">
    <property type="entry name" value="FA58C"/>
</dbReference>
<feature type="signal peptide" evidence="1">
    <location>
        <begin position="1"/>
        <end position="22"/>
    </location>
</feature>
<protein>
    <recommendedName>
        <fullName evidence="2">F5/8 type C domain-containing protein</fullName>
    </recommendedName>
</protein>
<dbReference type="EMBL" id="SNRX01000012">
    <property type="protein sequence ID" value="KAA6301920.1"/>
    <property type="molecule type" value="Genomic_DNA"/>
</dbReference>
<evidence type="ECO:0000313" key="3">
    <source>
        <dbReference type="EMBL" id="KAA6301920.1"/>
    </source>
</evidence>
<comment type="caution">
    <text evidence="3">The sequence shown here is derived from an EMBL/GenBank/DDBJ whole genome shotgun (WGS) entry which is preliminary data.</text>
</comment>
<evidence type="ECO:0000259" key="2">
    <source>
        <dbReference type="PROSITE" id="PS50022"/>
    </source>
</evidence>
<evidence type="ECO:0000256" key="1">
    <source>
        <dbReference type="SAM" id="SignalP"/>
    </source>
</evidence>
<reference evidence="3 4" key="1">
    <citation type="submission" date="2019-03" db="EMBL/GenBank/DDBJ databases">
        <title>Single cell metagenomics reveals metabolic interactions within the superorganism composed of flagellate Streblomastix strix and complex community of Bacteroidetes bacteria on its surface.</title>
        <authorList>
            <person name="Treitli S.C."/>
            <person name="Kolisko M."/>
            <person name="Husnik F."/>
            <person name="Keeling P."/>
            <person name="Hampl V."/>
        </authorList>
    </citation>
    <scope>NUCLEOTIDE SEQUENCE [LARGE SCALE GENOMIC DNA]</scope>
    <source>
        <strain evidence="3">St1</strain>
    </source>
</reference>
<feature type="domain" description="F5/8 type C" evidence="2">
    <location>
        <begin position="145"/>
        <end position="284"/>
    </location>
</feature>
<feature type="domain" description="F5/8 type C" evidence="2">
    <location>
        <begin position="11"/>
        <end position="133"/>
    </location>
</feature>
<dbReference type="Pfam" id="PF00754">
    <property type="entry name" value="F5_F8_type_C"/>
    <property type="match status" value="3"/>
</dbReference>
<feature type="chain" id="PRO_5024308604" description="F5/8 type C domain-containing protein" evidence="1">
    <location>
        <begin position="23"/>
        <end position="688"/>
    </location>
</feature>
<dbReference type="InterPro" id="IPR008979">
    <property type="entry name" value="Galactose-bd-like_sf"/>
</dbReference>
<dbReference type="SUPFAM" id="SSF49785">
    <property type="entry name" value="Galactose-binding domain-like"/>
    <property type="match status" value="3"/>
</dbReference>
<gene>
    <name evidence="3" type="ORF">EZS26_001923</name>
</gene>
<accession>A0A5M8P0Q2</accession>
<name>A0A5M8P0Q2_9BACT</name>
<organism evidence="3 4">
    <name type="scientific">Candidatus Ordinivivax streblomastigis</name>
    <dbReference type="NCBI Taxonomy" id="2540710"/>
    <lineage>
        <taxon>Bacteria</taxon>
        <taxon>Pseudomonadati</taxon>
        <taxon>Bacteroidota</taxon>
        <taxon>Bacteroidia</taxon>
        <taxon>Bacteroidales</taxon>
        <taxon>Candidatus Ordinivivax</taxon>
    </lineage>
</organism>
<dbReference type="AlphaFoldDB" id="A0A5M8P0Q2"/>
<dbReference type="Proteomes" id="UP000324575">
    <property type="component" value="Unassembled WGS sequence"/>
</dbReference>
<dbReference type="PROSITE" id="PS50022">
    <property type="entry name" value="FA58C_3"/>
    <property type="match status" value="3"/>
</dbReference>
<evidence type="ECO:0000313" key="4">
    <source>
        <dbReference type="Proteomes" id="UP000324575"/>
    </source>
</evidence>
<proteinExistence type="predicted"/>